<dbReference type="Proteomes" id="UP000257109">
    <property type="component" value="Unassembled WGS sequence"/>
</dbReference>
<proteinExistence type="predicted"/>
<feature type="non-terminal residue" evidence="3">
    <location>
        <position position="1"/>
    </location>
</feature>
<accession>A0A371H586</accession>
<dbReference type="PANTHER" id="PTHR48154:SF1">
    <property type="entry name" value="PROTEIN, PUTATIVE-RELATED"/>
    <property type="match status" value="1"/>
</dbReference>
<evidence type="ECO:0000313" key="4">
    <source>
        <dbReference type="Proteomes" id="UP000257109"/>
    </source>
</evidence>
<evidence type="ECO:0000256" key="1">
    <source>
        <dbReference type="SAM" id="MobiDB-lite"/>
    </source>
</evidence>
<reference evidence="3" key="1">
    <citation type="submission" date="2018-05" db="EMBL/GenBank/DDBJ databases">
        <title>Draft genome of Mucuna pruriens seed.</title>
        <authorList>
            <person name="Nnadi N.E."/>
            <person name="Vos R."/>
            <person name="Hasami M.H."/>
            <person name="Devisetty U.K."/>
            <person name="Aguiy J.C."/>
        </authorList>
    </citation>
    <scope>NUCLEOTIDE SEQUENCE [LARGE SCALE GENOMIC DNA]</scope>
    <source>
        <strain evidence="3">JCA_2017</strain>
    </source>
</reference>
<dbReference type="InterPro" id="IPR056647">
    <property type="entry name" value="DUF7745"/>
</dbReference>
<dbReference type="AlphaFoldDB" id="A0A371H586"/>
<name>A0A371H586_MUCPR</name>
<feature type="domain" description="DUF7745" evidence="2">
    <location>
        <begin position="18"/>
        <end position="129"/>
    </location>
</feature>
<protein>
    <recommendedName>
        <fullName evidence="2">DUF7745 domain-containing protein</fullName>
    </recommendedName>
</protein>
<dbReference type="OrthoDB" id="990598at2759"/>
<keyword evidence="4" id="KW-1185">Reference proteome</keyword>
<dbReference type="Pfam" id="PF24924">
    <property type="entry name" value="DUF7745"/>
    <property type="match status" value="1"/>
</dbReference>
<evidence type="ECO:0000313" key="3">
    <source>
        <dbReference type="EMBL" id="RDX97833.1"/>
    </source>
</evidence>
<feature type="region of interest" description="Disordered" evidence="1">
    <location>
        <begin position="151"/>
        <end position="175"/>
    </location>
</feature>
<dbReference type="EMBL" id="QJKJ01003564">
    <property type="protein sequence ID" value="RDX97833.1"/>
    <property type="molecule type" value="Genomic_DNA"/>
</dbReference>
<organism evidence="3 4">
    <name type="scientific">Mucuna pruriens</name>
    <name type="common">Velvet bean</name>
    <name type="synonym">Dolichos pruriens</name>
    <dbReference type="NCBI Taxonomy" id="157652"/>
    <lineage>
        <taxon>Eukaryota</taxon>
        <taxon>Viridiplantae</taxon>
        <taxon>Streptophyta</taxon>
        <taxon>Embryophyta</taxon>
        <taxon>Tracheophyta</taxon>
        <taxon>Spermatophyta</taxon>
        <taxon>Magnoliopsida</taxon>
        <taxon>eudicotyledons</taxon>
        <taxon>Gunneridae</taxon>
        <taxon>Pentapetalae</taxon>
        <taxon>rosids</taxon>
        <taxon>fabids</taxon>
        <taxon>Fabales</taxon>
        <taxon>Fabaceae</taxon>
        <taxon>Papilionoideae</taxon>
        <taxon>50 kb inversion clade</taxon>
        <taxon>NPAAA clade</taxon>
        <taxon>indigoferoid/millettioid clade</taxon>
        <taxon>Phaseoleae</taxon>
        <taxon>Mucuna</taxon>
    </lineage>
</organism>
<dbReference type="PANTHER" id="PTHR48154">
    <property type="entry name" value="PROTEIN, PUTATIVE-RELATED"/>
    <property type="match status" value="1"/>
</dbReference>
<feature type="compositionally biased region" description="Basic and acidic residues" evidence="1">
    <location>
        <begin position="152"/>
        <end position="175"/>
    </location>
</feature>
<comment type="caution">
    <text evidence="3">The sequence shown here is derived from an EMBL/GenBank/DDBJ whole genome shotgun (WGS) entry which is preliminary data.</text>
</comment>
<gene>
    <name evidence="3" type="ORF">CR513_19351</name>
</gene>
<sequence>MQNVMPNGRLHMVLCENHTQYLRQSTYKLVRWYLKWNEREDVIYRCGGFPNVPLMGTQGCINYNTTTALRQLGYPITHPPMEELVTLFVVHGLRLQNVAWGNVIKKGQELGPRSYGTSASYKNWLILQVEQIKLPFDNTLLSTEKAPILDTPKNEEVEELKETMGRPEEEKKDLERKLEEAYKGKISTLDEANKEKRIS</sequence>
<evidence type="ECO:0000259" key="2">
    <source>
        <dbReference type="Pfam" id="PF24924"/>
    </source>
</evidence>